<dbReference type="AlphaFoldDB" id="A0A6A6SUA3"/>
<dbReference type="OrthoDB" id="3940197at2759"/>
<evidence type="ECO:0000256" key="1">
    <source>
        <dbReference type="SAM" id="SignalP"/>
    </source>
</evidence>
<proteinExistence type="predicted"/>
<accession>A0A6A6SUA3</accession>
<feature type="signal peptide" evidence="1">
    <location>
        <begin position="1"/>
        <end position="16"/>
    </location>
</feature>
<dbReference type="EMBL" id="MU004428">
    <property type="protein sequence ID" value="KAF2651335.1"/>
    <property type="molecule type" value="Genomic_DNA"/>
</dbReference>
<name>A0A6A6SUA3_9PLEO</name>
<organism evidence="2 3">
    <name type="scientific">Lophiostoma macrostomum CBS 122681</name>
    <dbReference type="NCBI Taxonomy" id="1314788"/>
    <lineage>
        <taxon>Eukaryota</taxon>
        <taxon>Fungi</taxon>
        <taxon>Dikarya</taxon>
        <taxon>Ascomycota</taxon>
        <taxon>Pezizomycotina</taxon>
        <taxon>Dothideomycetes</taxon>
        <taxon>Pleosporomycetidae</taxon>
        <taxon>Pleosporales</taxon>
        <taxon>Lophiostomataceae</taxon>
        <taxon>Lophiostoma</taxon>
    </lineage>
</organism>
<evidence type="ECO:0000313" key="3">
    <source>
        <dbReference type="Proteomes" id="UP000799324"/>
    </source>
</evidence>
<reference evidence="2" key="1">
    <citation type="journal article" date="2020" name="Stud. Mycol.">
        <title>101 Dothideomycetes genomes: a test case for predicting lifestyles and emergence of pathogens.</title>
        <authorList>
            <person name="Haridas S."/>
            <person name="Albert R."/>
            <person name="Binder M."/>
            <person name="Bloem J."/>
            <person name="Labutti K."/>
            <person name="Salamov A."/>
            <person name="Andreopoulos B."/>
            <person name="Baker S."/>
            <person name="Barry K."/>
            <person name="Bills G."/>
            <person name="Bluhm B."/>
            <person name="Cannon C."/>
            <person name="Castanera R."/>
            <person name="Culley D."/>
            <person name="Daum C."/>
            <person name="Ezra D."/>
            <person name="Gonzalez J."/>
            <person name="Henrissat B."/>
            <person name="Kuo A."/>
            <person name="Liang C."/>
            <person name="Lipzen A."/>
            <person name="Lutzoni F."/>
            <person name="Magnuson J."/>
            <person name="Mondo S."/>
            <person name="Nolan M."/>
            <person name="Ohm R."/>
            <person name="Pangilinan J."/>
            <person name="Park H.-J."/>
            <person name="Ramirez L."/>
            <person name="Alfaro M."/>
            <person name="Sun H."/>
            <person name="Tritt A."/>
            <person name="Yoshinaga Y."/>
            <person name="Zwiers L.-H."/>
            <person name="Turgeon B."/>
            <person name="Goodwin S."/>
            <person name="Spatafora J."/>
            <person name="Crous P."/>
            <person name="Grigoriev I."/>
        </authorList>
    </citation>
    <scope>NUCLEOTIDE SEQUENCE</scope>
    <source>
        <strain evidence="2">CBS 122681</strain>
    </source>
</reference>
<dbReference type="Proteomes" id="UP000799324">
    <property type="component" value="Unassembled WGS sequence"/>
</dbReference>
<sequence>MKYFTLSIVMAAGATAFPGYASMAAREVDGVAGLAFPGFNSLIGNRVRTRGEAPKVQPLPTEIHGADKGALPHVPATLPSDMKAFLDKYQPYSNKAMGVIGSVNNDHFSKSGHCWQEYPCFSVERPAVTTIGNKEEVKKDQVSAILDSISGSPTVEISQTNSGNPYNSFVKTQNGATLQVIAPKGTVDSNLLTGMVFDMFKLQSDDASTNAVRAIQAQTDGKARPFLAICLYPEGADKVSAFNFCIGDEQNGSPTPLDPSQNSKRFSLEETADGLMGFGCSLIHLPIVCA</sequence>
<keyword evidence="3" id="KW-1185">Reference proteome</keyword>
<protein>
    <submittedName>
        <fullName evidence="2">Uncharacterized protein</fullName>
    </submittedName>
</protein>
<feature type="chain" id="PRO_5025521922" evidence="1">
    <location>
        <begin position="17"/>
        <end position="290"/>
    </location>
</feature>
<evidence type="ECO:0000313" key="2">
    <source>
        <dbReference type="EMBL" id="KAF2651335.1"/>
    </source>
</evidence>
<gene>
    <name evidence="2" type="ORF">K491DRAFT_682226</name>
</gene>
<keyword evidence="1" id="KW-0732">Signal</keyword>